<dbReference type="RefSeq" id="WP_212675925.1">
    <property type="nucleotide sequence ID" value="NZ_JAGSPJ010000005.1"/>
</dbReference>
<sequence>MARPILFFENQLQFRNWLELHANQETELLVGFWKVGSQQACMSWSESVDQALCFGWIDGVRKGIDAESYTIRFCRRRSDSIWSAVNIEKFAVLERIGAMTDLGRAAFALRQETKSKIYAYEQAEIAQLTLDETVLFQQRPVAWAYFETCPPSYRKTILHWITQAKKSETRMNRLMKTIEASEAHTRLR</sequence>
<accession>A0A941E6R5</accession>
<reference evidence="1" key="1">
    <citation type="submission" date="2021-04" db="EMBL/GenBank/DDBJ databases">
        <title>novel species isolated from subtropical streams in China.</title>
        <authorList>
            <person name="Lu H."/>
        </authorList>
    </citation>
    <scope>NUCLEOTIDE SEQUENCE</scope>
    <source>
        <strain evidence="1">FT137W</strain>
    </source>
</reference>
<dbReference type="Proteomes" id="UP000678545">
    <property type="component" value="Unassembled WGS sequence"/>
</dbReference>
<name>A0A941E6R5_9BURK</name>
<evidence type="ECO:0000313" key="2">
    <source>
        <dbReference type="Proteomes" id="UP000678545"/>
    </source>
</evidence>
<dbReference type="AlphaFoldDB" id="A0A941E6R5"/>
<proteinExistence type="predicted"/>
<comment type="caution">
    <text evidence="1">The sequence shown here is derived from an EMBL/GenBank/DDBJ whole genome shotgun (WGS) entry which is preliminary data.</text>
</comment>
<protein>
    <submittedName>
        <fullName evidence="1">YdeI/OmpD-associated family protein</fullName>
    </submittedName>
</protein>
<organism evidence="1 2">
    <name type="scientific">Undibacterium fentianense</name>
    <dbReference type="NCBI Taxonomy" id="2828728"/>
    <lineage>
        <taxon>Bacteria</taxon>
        <taxon>Pseudomonadati</taxon>
        <taxon>Pseudomonadota</taxon>
        <taxon>Betaproteobacteria</taxon>
        <taxon>Burkholderiales</taxon>
        <taxon>Oxalobacteraceae</taxon>
        <taxon>Undibacterium</taxon>
    </lineage>
</organism>
<dbReference type="EMBL" id="JAGSPJ010000005">
    <property type="protein sequence ID" value="MBR7800788.1"/>
    <property type="molecule type" value="Genomic_DNA"/>
</dbReference>
<keyword evidence="2" id="KW-1185">Reference proteome</keyword>
<evidence type="ECO:0000313" key="1">
    <source>
        <dbReference type="EMBL" id="MBR7800788.1"/>
    </source>
</evidence>
<gene>
    <name evidence="1" type="ORF">KDM90_12330</name>
</gene>
<dbReference type="Pfam" id="PF13376">
    <property type="entry name" value="OmdA"/>
    <property type="match status" value="1"/>
</dbReference>